<organism evidence="2">
    <name type="scientific">Chlamydomonas leiostraca</name>
    <dbReference type="NCBI Taxonomy" id="1034604"/>
    <lineage>
        <taxon>Eukaryota</taxon>
        <taxon>Viridiplantae</taxon>
        <taxon>Chlorophyta</taxon>
        <taxon>core chlorophytes</taxon>
        <taxon>Chlorophyceae</taxon>
        <taxon>CS clade</taxon>
        <taxon>Chlamydomonadales</taxon>
        <taxon>Chlamydomonadaceae</taxon>
        <taxon>Chlamydomonas</taxon>
    </lineage>
</organism>
<gene>
    <name evidence="2" type="ORF">CLEI1391_LOCUS18148</name>
</gene>
<feature type="coiled-coil region" evidence="1">
    <location>
        <begin position="8"/>
        <end position="35"/>
    </location>
</feature>
<accession>A0A7S0X066</accession>
<evidence type="ECO:0000313" key="2">
    <source>
        <dbReference type="EMBL" id="CAD8693965.1"/>
    </source>
</evidence>
<evidence type="ECO:0000256" key="1">
    <source>
        <dbReference type="SAM" id="Coils"/>
    </source>
</evidence>
<dbReference type="AlphaFoldDB" id="A0A7S0X066"/>
<protein>
    <submittedName>
        <fullName evidence="2">Uncharacterized protein</fullName>
    </submittedName>
</protein>
<keyword evidence="1" id="KW-0175">Coiled coil</keyword>
<name>A0A7S0X066_9CHLO</name>
<proteinExistence type="predicted"/>
<dbReference type="EMBL" id="HBFB01032446">
    <property type="protein sequence ID" value="CAD8693965.1"/>
    <property type="molecule type" value="Transcribed_RNA"/>
</dbReference>
<sequence>MGPADESGDALRRRAERMELRLRVLRNELVDVCAQQSVVDGRISASEAVEAHLAAQEGEVAARLAAVAAELELVRGACAEQAARTAEARAEAARIAEARTMLTATIEPLEGEVAKLEMLLEGVAEQQAQAAWGILAPGPQHR</sequence>
<reference evidence="2" key="1">
    <citation type="submission" date="2021-01" db="EMBL/GenBank/DDBJ databases">
        <authorList>
            <person name="Corre E."/>
            <person name="Pelletier E."/>
            <person name="Niang G."/>
            <person name="Scheremetjew M."/>
            <person name="Finn R."/>
            <person name="Kale V."/>
            <person name="Holt S."/>
            <person name="Cochrane G."/>
            <person name="Meng A."/>
            <person name="Brown T."/>
            <person name="Cohen L."/>
        </authorList>
    </citation>
    <scope>NUCLEOTIDE SEQUENCE</scope>
    <source>
        <strain evidence="2">SAG 11-49</strain>
    </source>
</reference>